<name>A0A927W6F8_9CLOT</name>
<protein>
    <submittedName>
        <fullName evidence="4">Nucleoside deaminase</fullName>
    </submittedName>
</protein>
<dbReference type="SUPFAM" id="SSF53927">
    <property type="entry name" value="Cytidine deaminase-like"/>
    <property type="match status" value="1"/>
</dbReference>
<proteinExistence type="predicted"/>
<evidence type="ECO:0000313" key="4">
    <source>
        <dbReference type="EMBL" id="MBE6058996.1"/>
    </source>
</evidence>
<keyword evidence="1" id="KW-0479">Metal-binding</keyword>
<evidence type="ECO:0000259" key="3">
    <source>
        <dbReference type="PROSITE" id="PS51747"/>
    </source>
</evidence>
<dbReference type="GO" id="GO:0016787">
    <property type="term" value="F:hydrolase activity"/>
    <property type="evidence" value="ECO:0007669"/>
    <property type="project" value="InterPro"/>
</dbReference>
<dbReference type="InterPro" id="IPR002125">
    <property type="entry name" value="CMP_dCMP_dom"/>
</dbReference>
<dbReference type="Pfam" id="PF00383">
    <property type="entry name" value="dCMP_cyt_deam_1"/>
    <property type="match status" value="1"/>
</dbReference>
<feature type="domain" description="CMP/dCMP-type deaminase" evidence="3">
    <location>
        <begin position="3"/>
        <end position="129"/>
    </location>
</feature>
<keyword evidence="2" id="KW-0862">Zinc</keyword>
<dbReference type="CDD" id="cd01285">
    <property type="entry name" value="nucleoside_deaminase"/>
    <property type="match status" value="1"/>
</dbReference>
<dbReference type="PANTHER" id="PTHR11079">
    <property type="entry name" value="CYTOSINE DEAMINASE FAMILY MEMBER"/>
    <property type="match status" value="1"/>
</dbReference>
<evidence type="ECO:0000256" key="2">
    <source>
        <dbReference type="ARBA" id="ARBA00022833"/>
    </source>
</evidence>
<dbReference type="AlphaFoldDB" id="A0A927W6F8"/>
<sequence>MWMDLDNIWQEAFSLAWESFKRNTIPIGAVIVNEEGNIISRGRNRIFDYSSNNPLVGSNMAHAEMTAMINLKEKEHPNIKKYTLYTTMEPCPMCFGTMVMMGIRNLRYAARDGFAGATELNYNMNYIRSKKIFIHKEDDELELFHICLQSAYEYSRNHMRLEEVLNSWRTYCREGVLMGKQLYDEGYFLEAIKQRKEIEQIYDEVILRFNNI</sequence>
<reference evidence="4" key="1">
    <citation type="submission" date="2019-04" db="EMBL/GenBank/DDBJ databases">
        <title>Evolution of Biomass-Degrading Anaerobic Consortia Revealed by Metagenomics.</title>
        <authorList>
            <person name="Peng X."/>
        </authorList>
    </citation>
    <scope>NUCLEOTIDE SEQUENCE</scope>
    <source>
        <strain evidence="4">SIG254</strain>
    </source>
</reference>
<dbReference type="Gene3D" id="3.40.140.10">
    <property type="entry name" value="Cytidine Deaminase, domain 2"/>
    <property type="match status" value="1"/>
</dbReference>
<dbReference type="PANTHER" id="PTHR11079:SF162">
    <property type="entry name" value="RIBOFLAVIN BIOSYNTHESIS PROTEIN PYRD, CHLOROPLASTIC"/>
    <property type="match status" value="1"/>
</dbReference>
<evidence type="ECO:0000313" key="5">
    <source>
        <dbReference type="Proteomes" id="UP000768462"/>
    </source>
</evidence>
<dbReference type="EMBL" id="SVCM01000027">
    <property type="protein sequence ID" value="MBE6058996.1"/>
    <property type="molecule type" value="Genomic_DNA"/>
</dbReference>
<accession>A0A927W6F8</accession>
<dbReference type="Proteomes" id="UP000768462">
    <property type="component" value="Unassembled WGS sequence"/>
</dbReference>
<dbReference type="PROSITE" id="PS00903">
    <property type="entry name" value="CYT_DCMP_DEAMINASES_1"/>
    <property type="match status" value="1"/>
</dbReference>
<evidence type="ECO:0000256" key="1">
    <source>
        <dbReference type="ARBA" id="ARBA00022723"/>
    </source>
</evidence>
<dbReference type="GO" id="GO:0008270">
    <property type="term" value="F:zinc ion binding"/>
    <property type="evidence" value="ECO:0007669"/>
    <property type="project" value="InterPro"/>
</dbReference>
<comment type="caution">
    <text evidence="4">The sequence shown here is derived from an EMBL/GenBank/DDBJ whole genome shotgun (WGS) entry which is preliminary data.</text>
</comment>
<dbReference type="InterPro" id="IPR016193">
    <property type="entry name" value="Cytidine_deaminase-like"/>
</dbReference>
<dbReference type="InterPro" id="IPR016192">
    <property type="entry name" value="APOBEC/CMP_deaminase_Zn-bd"/>
</dbReference>
<organism evidence="4 5">
    <name type="scientific">Clostridium sulfidigenes</name>
    <dbReference type="NCBI Taxonomy" id="318464"/>
    <lineage>
        <taxon>Bacteria</taxon>
        <taxon>Bacillati</taxon>
        <taxon>Bacillota</taxon>
        <taxon>Clostridia</taxon>
        <taxon>Eubacteriales</taxon>
        <taxon>Clostridiaceae</taxon>
        <taxon>Clostridium</taxon>
    </lineage>
</organism>
<dbReference type="PROSITE" id="PS51747">
    <property type="entry name" value="CYT_DCMP_DEAMINASES_2"/>
    <property type="match status" value="1"/>
</dbReference>
<gene>
    <name evidence="4" type="ORF">E7215_02295</name>
</gene>